<dbReference type="EMBL" id="RDQH01000340">
    <property type="protein sequence ID" value="RXH77684.1"/>
    <property type="molecule type" value="Genomic_DNA"/>
</dbReference>
<name>A0A498I681_MALDO</name>
<keyword evidence="1" id="KW-0732">Signal</keyword>
<evidence type="ECO:0000313" key="3">
    <source>
        <dbReference type="Proteomes" id="UP000290289"/>
    </source>
</evidence>
<feature type="signal peptide" evidence="1">
    <location>
        <begin position="1"/>
        <end position="24"/>
    </location>
</feature>
<comment type="caution">
    <text evidence="2">The sequence shown here is derived from an EMBL/GenBank/DDBJ whole genome shotgun (WGS) entry which is preliminary data.</text>
</comment>
<protein>
    <submittedName>
        <fullName evidence="2">Uncharacterized protein</fullName>
    </submittedName>
</protein>
<keyword evidence="3" id="KW-1185">Reference proteome</keyword>
<feature type="chain" id="PRO_5019864215" evidence="1">
    <location>
        <begin position="25"/>
        <end position="98"/>
    </location>
</feature>
<dbReference type="AlphaFoldDB" id="A0A498I681"/>
<dbReference type="Proteomes" id="UP000290289">
    <property type="component" value="Chromosome 14"/>
</dbReference>
<accession>A0A498I681</accession>
<sequence length="98" mass="10535">MSSFLAKLVLVVAALYLLLGVFHATSSSLPHGNEKNTLPGVECGVDLMKIIGRKEGKFGCQSEIVSNKIVPVRSSLRLILKSSPPSSIKNAQKSQKRS</sequence>
<reference evidence="2 3" key="1">
    <citation type="submission" date="2018-10" db="EMBL/GenBank/DDBJ databases">
        <title>A high-quality apple genome assembly.</title>
        <authorList>
            <person name="Hu J."/>
        </authorList>
    </citation>
    <scope>NUCLEOTIDE SEQUENCE [LARGE SCALE GENOMIC DNA]</scope>
    <source>
        <strain evidence="3">cv. HFTH1</strain>
        <tissue evidence="2">Young leaf</tissue>
    </source>
</reference>
<organism evidence="2 3">
    <name type="scientific">Malus domestica</name>
    <name type="common">Apple</name>
    <name type="synonym">Pyrus malus</name>
    <dbReference type="NCBI Taxonomy" id="3750"/>
    <lineage>
        <taxon>Eukaryota</taxon>
        <taxon>Viridiplantae</taxon>
        <taxon>Streptophyta</taxon>
        <taxon>Embryophyta</taxon>
        <taxon>Tracheophyta</taxon>
        <taxon>Spermatophyta</taxon>
        <taxon>Magnoliopsida</taxon>
        <taxon>eudicotyledons</taxon>
        <taxon>Gunneridae</taxon>
        <taxon>Pentapetalae</taxon>
        <taxon>rosids</taxon>
        <taxon>fabids</taxon>
        <taxon>Rosales</taxon>
        <taxon>Rosaceae</taxon>
        <taxon>Amygdaloideae</taxon>
        <taxon>Maleae</taxon>
        <taxon>Malus</taxon>
    </lineage>
</organism>
<evidence type="ECO:0000313" key="2">
    <source>
        <dbReference type="EMBL" id="RXH77684.1"/>
    </source>
</evidence>
<evidence type="ECO:0000256" key="1">
    <source>
        <dbReference type="SAM" id="SignalP"/>
    </source>
</evidence>
<proteinExistence type="predicted"/>
<gene>
    <name evidence="2" type="ORF">DVH24_039655</name>
</gene>